<organism evidence="1 2">
    <name type="scientific">Sipha flava</name>
    <name type="common">yellow sugarcane aphid</name>
    <dbReference type="NCBI Taxonomy" id="143950"/>
    <lineage>
        <taxon>Eukaryota</taxon>
        <taxon>Metazoa</taxon>
        <taxon>Ecdysozoa</taxon>
        <taxon>Arthropoda</taxon>
        <taxon>Hexapoda</taxon>
        <taxon>Insecta</taxon>
        <taxon>Pterygota</taxon>
        <taxon>Neoptera</taxon>
        <taxon>Paraneoptera</taxon>
        <taxon>Hemiptera</taxon>
        <taxon>Sternorrhyncha</taxon>
        <taxon>Aphidomorpha</taxon>
        <taxon>Aphidoidea</taxon>
        <taxon>Aphididae</taxon>
        <taxon>Sipha</taxon>
    </lineage>
</organism>
<protein>
    <submittedName>
        <fullName evidence="2">Zinc finger BED domain-containing protein 5-like</fullName>
    </submittedName>
</protein>
<gene>
    <name evidence="2" type="primary">LOC112682429</name>
</gene>
<evidence type="ECO:0000313" key="2">
    <source>
        <dbReference type="RefSeq" id="XP_025408817.1"/>
    </source>
</evidence>
<dbReference type="PANTHER" id="PTHR45913">
    <property type="entry name" value="EPM2A-INTERACTING PROTEIN 1"/>
    <property type="match status" value="1"/>
</dbReference>
<reference evidence="2" key="1">
    <citation type="submission" date="2025-08" db="UniProtKB">
        <authorList>
            <consortium name="RefSeq"/>
        </authorList>
    </citation>
    <scope>IDENTIFICATION</scope>
    <source>
        <tissue evidence="2">Whole body</tissue>
    </source>
</reference>
<dbReference type="OrthoDB" id="6584965at2759"/>
<name>A0A8B8FEC7_9HEMI</name>
<accession>A0A8B8FEC7</accession>
<dbReference type="RefSeq" id="XP_025408817.1">
    <property type="nucleotide sequence ID" value="XM_025553032.1"/>
</dbReference>
<dbReference type="PANTHER" id="PTHR45913:SF19">
    <property type="entry name" value="LOW QUALITY PROTEIN: ZINC FINGER BED DOMAIN-CONTAINING PROTEIN 5-LIKE"/>
    <property type="match status" value="1"/>
</dbReference>
<dbReference type="InterPro" id="IPR012337">
    <property type="entry name" value="RNaseH-like_sf"/>
</dbReference>
<dbReference type="AlphaFoldDB" id="A0A8B8FEC7"/>
<evidence type="ECO:0000313" key="1">
    <source>
        <dbReference type="Proteomes" id="UP000694846"/>
    </source>
</evidence>
<dbReference type="GeneID" id="112682429"/>
<keyword evidence="1" id="KW-1185">Reference proteome</keyword>
<dbReference type="Proteomes" id="UP000694846">
    <property type="component" value="Unplaced"/>
</dbReference>
<proteinExistence type="predicted"/>
<sequence length="451" mass="52622">MDTFLNRPKRNNPEFDYSNTVRKSKHRKYDESYMDYSFTYTVLEIEERPQCVICFKVMAVERMLPNKMKRHLETTTFAKHAKIPSKALLASYKVAYQIAKCKKPHTIAEQLILPATMDMVSIMLGEAAAKKLMNIPLSDTIISRRILDLAEDINDQLIDKLKDGGVFHEDLLFCRTIKSQAKAVDLFQMLDSFITENNLMWEMCCGICTDGAHSMSGCYNGLQALIKKKKAPYHHEYHKKFKDIDFLTKLSYLSDIFSKLNILNKSLQGNEIHIFELLNKITAFQRKLVLWKTKIEEDTINNYFPMLYTFLKENDMNLNEIVKNEFIDHLSNLKINFEYYFPQNTQQQNWIKDPFSANLPINLSSIEQEQWIDVTSDFTMKTMFGSSSLTQFWTHVKLQYTELATKALKNLTPFATSYLCETRFSALAVIKTKYRSKVNVEKEMRIAISKQ</sequence>
<dbReference type="SUPFAM" id="SSF53098">
    <property type="entry name" value="Ribonuclease H-like"/>
    <property type="match status" value="1"/>
</dbReference>